<name>A0A0D9Y8T3_9ORYZ</name>
<dbReference type="AlphaFoldDB" id="A0A0D9Y8T3"/>
<protein>
    <submittedName>
        <fullName evidence="1">Uncharacterized protein</fullName>
    </submittedName>
</protein>
<organism evidence="1">
    <name type="scientific">Oryza glumipatula</name>
    <dbReference type="NCBI Taxonomy" id="40148"/>
    <lineage>
        <taxon>Eukaryota</taxon>
        <taxon>Viridiplantae</taxon>
        <taxon>Streptophyta</taxon>
        <taxon>Embryophyta</taxon>
        <taxon>Tracheophyta</taxon>
        <taxon>Spermatophyta</taxon>
        <taxon>Magnoliopsida</taxon>
        <taxon>Liliopsida</taxon>
        <taxon>Poales</taxon>
        <taxon>Poaceae</taxon>
        <taxon>BOP clade</taxon>
        <taxon>Oryzoideae</taxon>
        <taxon>Oryzeae</taxon>
        <taxon>Oryzinae</taxon>
        <taxon>Oryza</taxon>
    </lineage>
</organism>
<dbReference type="Gramene" id="OGLUM01G18550.1">
    <property type="protein sequence ID" value="OGLUM01G18550.1"/>
    <property type="gene ID" value="OGLUM01G18550"/>
</dbReference>
<reference evidence="1" key="3">
    <citation type="submission" date="2018-05" db="EMBL/GenBank/DDBJ databases">
        <title>OgluRS3 (Oryza glumaepatula Reference Sequence Version 3).</title>
        <authorList>
            <person name="Zhang J."/>
            <person name="Kudrna D."/>
            <person name="Lee S."/>
            <person name="Talag J."/>
            <person name="Welchert J."/>
            <person name="Wing R.A."/>
        </authorList>
    </citation>
    <scope>NUCLEOTIDE SEQUENCE [LARGE SCALE GENOMIC DNA]</scope>
</reference>
<sequence length="89" mass="9732">MVGGEGRCRHRWRCWGREVASEVSRDTIDGKGRRRWVSATSTIEVEGGDIMDPRDSGGGGCGTSTVETLHERERNLSGLSGDSGNVWRP</sequence>
<accession>A0A0D9Y8T3</accession>
<dbReference type="Proteomes" id="UP000026961">
    <property type="component" value="Chromosome 1"/>
</dbReference>
<reference evidence="1" key="2">
    <citation type="submission" date="2015-04" db="UniProtKB">
        <authorList>
            <consortium name="EnsemblPlants"/>
        </authorList>
    </citation>
    <scope>IDENTIFICATION</scope>
</reference>
<evidence type="ECO:0000313" key="1">
    <source>
        <dbReference type="EnsemblPlants" id="OGLUM01G18550.1"/>
    </source>
</evidence>
<reference evidence="1" key="1">
    <citation type="submission" date="2013-08" db="EMBL/GenBank/DDBJ databases">
        <title>Oryza genome evolution.</title>
        <authorList>
            <person name="Wing R.A."/>
            <person name="Panaud O."/>
            <person name="Oliveira A.C."/>
        </authorList>
    </citation>
    <scope>NUCLEOTIDE SEQUENCE</scope>
</reference>
<evidence type="ECO:0000313" key="2">
    <source>
        <dbReference type="Proteomes" id="UP000026961"/>
    </source>
</evidence>
<keyword evidence="2" id="KW-1185">Reference proteome</keyword>
<dbReference type="EnsemblPlants" id="OGLUM01G18550.1">
    <property type="protein sequence ID" value="OGLUM01G18550.1"/>
    <property type="gene ID" value="OGLUM01G18550"/>
</dbReference>
<proteinExistence type="predicted"/>
<dbReference type="HOGENOM" id="CLU_2458620_0_0_1"/>